<gene>
    <name evidence="7" type="ORF">LES8486_01718</name>
    <name evidence="8" type="ORF">LES9216_00083</name>
</gene>
<evidence type="ECO:0000313" key="10">
    <source>
        <dbReference type="Proteomes" id="UP000239237"/>
    </source>
</evidence>
<evidence type="ECO:0000256" key="3">
    <source>
        <dbReference type="ARBA" id="ARBA00022576"/>
    </source>
</evidence>
<dbReference type="Pfam" id="PF00155">
    <property type="entry name" value="Aminotran_1_2"/>
    <property type="match status" value="1"/>
</dbReference>
<evidence type="ECO:0000256" key="4">
    <source>
        <dbReference type="ARBA" id="ARBA00022679"/>
    </source>
</evidence>
<dbReference type="Gene3D" id="3.40.640.10">
    <property type="entry name" value="Type I PLP-dependent aspartate aminotransferase-like (Major domain)"/>
    <property type="match status" value="1"/>
</dbReference>
<dbReference type="NCBIfam" id="NF006388">
    <property type="entry name" value="PRK08637.1"/>
    <property type="match status" value="1"/>
</dbReference>
<keyword evidence="3 8" id="KW-0032">Aminotransferase</keyword>
<dbReference type="AlphaFoldDB" id="A0A2N9K7D5"/>
<reference evidence="7 10" key="1">
    <citation type="submission" date="2018-02" db="EMBL/GenBank/DDBJ databases">
        <authorList>
            <person name="Rodrigo-Torres L."/>
            <person name="Arahal R. D."/>
            <person name="Lucena T."/>
        </authorList>
    </citation>
    <scope>NUCLEOTIDE SEQUENCE [LARGE SCALE GENOMIC DNA]</scope>
    <source>
        <strain evidence="7 10">CECT 8486</strain>
    </source>
</reference>
<dbReference type="Proteomes" id="UP000237923">
    <property type="component" value="Unassembled WGS sequence"/>
</dbReference>
<dbReference type="InterPro" id="IPR004839">
    <property type="entry name" value="Aminotransferase_I/II_large"/>
</dbReference>
<reference evidence="8 9" key="2">
    <citation type="submission" date="2018-02" db="EMBL/GenBank/DDBJ databases">
        <authorList>
            <person name="Cohen D.B."/>
            <person name="Kent A.D."/>
        </authorList>
    </citation>
    <scope>NUCLEOTIDE SEQUENCE [LARGE SCALE GENOMIC DNA]</scope>
    <source>
        <strain evidence="8 9">CECT 9216</strain>
    </source>
</reference>
<accession>A0A2N9K7D5</accession>
<evidence type="ECO:0000256" key="1">
    <source>
        <dbReference type="ARBA" id="ARBA00001933"/>
    </source>
</evidence>
<proteinExistence type="inferred from homology"/>
<evidence type="ECO:0000256" key="2">
    <source>
        <dbReference type="ARBA" id="ARBA00007441"/>
    </source>
</evidence>
<dbReference type="InterPro" id="IPR015421">
    <property type="entry name" value="PyrdxlP-dep_Trfase_major"/>
</dbReference>
<keyword evidence="10" id="KW-1185">Reference proteome</keyword>
<comment type="cofactor">
    <cofactor evidence="1">
        <name>pyridoxal 5'-phosphate</name>
        <dbReference type="ChEBI" id="CHEBI:597326"/>
    </cofactor>
</comment>
<dbReference type="InterPro" id="IPR015422">
    <property type="entry name" value="PyrdxlP-dep_Trfase_small"/>
</dbReference>
<organism evidence="8 9">
    <name type="scientific">Leuconostoc suionicum</name>
    <dbReference type="NCBI Taxonomy" id="1511761"/>
    <lineage>
        <taxon>Bacteria</taxon>
        <taxon>Bacillati</taxon>
        <taxon>Bacillota</taxon>
        <taxon>Bacilli</taxon>
        <taxon>Lactobacillales</taxon>
        <taxon>Lactobacillaceae</taxon>
        <taxon>Leuconostoc</taxon>
    </lineage>
</organism>
<dbReference type="Gene3D" id="3.90.1150.10">
    <property type="entry name" value="Aspartate Aminotransferase, domain 1"/>
    <property type="match status" value="1"/>
</dbReference>
<dbReference type="GO" id="GO:0006520">
    <property type="term" value="P:amino acid metabolic process"/>
    <property type="evidence" value="ECO:0007669"/>
    <property type="project" value="InterPro"/>
</dbReference>
<dbReference type="EC" id="2.6.1.1" evidence="8"/>
<dbReference type="InterPro" id="IPR015424">
    <property type="entry name" value="PyrdxlP-dep_Trfase"/>
</dbReference>
<keyword evidence="5" id="KW-0663">Pyridoxal phosphate</keyword>
<dbReference type="GO" id="GO:0030170">
    <property type="term" value="F:pyridoxal phosphate binding"/>
    <property type="evidence" value="ECO:0007669"/>
    <property type="project" value="InterPro"/>
</dbReference>
<evidence type="ECO:0000313" key="9">
    <source>
        <dbReference type="Proteomes" id="UP000237923"/>
    </source>
</evidence>
<dbReference type="RefSeq" id="WP_072614080.1">
    <property type="nucleotide sequence ID" value="NZ_AP017935.1"/>
</dbReference>
<evidence type="ECO:0000256" key="5">
    <source>
        <dbReference type="ARBA" id="ARBA00022898"/>
    </source>
</evidence>
<dbReference type="InterPro" id="IPR050596">
    <property type="entry name" value="AspAT/PAT-like"/>
</dbReference>
<dbReference type="GO" id="GO:0004069">
    <property type="term" value="F:L-aspartate:2-oxoglutarate aminotransferase activity"/>
    <property type="evidence" value="ECO:0007669"/>
    <property type="project" value="UniProtKB-EC"/>
</dbReference>
<dbReference type="Proteomes" id="UP000239237">
    <property type="component" value="Unassembled WGS sequence"/>
</dbReference>
<sequence>MTETTKEQQNLNPVAVKINEGIKNENPYVYEMLSNYGREVYFSKDGNVKQIADAKKYSKEFNATSGFATEHGKPMYLPLLADTLSDYDPADIFLYSSTLGSPELRTTWQEKMYTENPSLHDKKISNPIATIGLTHGLNLAANLFVNEGDTYILPDKQWENYKMIFSETKKANMVTYPMYDKDFHFDTEAFRQTLLSQRNKKKIIVILNFPNNPTGYTPLPHEADELAAAIKEVAEYGVNVVVISDDAYFGLFYKDSITESLFGRLANIHPRVLAIKVDGATKEEYTWGFRVGFLTFGINSDAMNEYLEEKVMGVIRTSISNGPTPSQTFILHALKSPQLAKQKADKFEIMEKRARKIDELLSSGKYDDAWDLYPFNSGYFFAIKVKGVNADQARIHLLQKYNVGTIALGDTDLRIAFSRVDVEHLEELVHRLYEGIKDLQ</sequence>
<evidence type="ECO:0000313" key="8">
    <source>
        <dbReference type="EMBL" id="SPE06196.1"/>
    </source>
</evidence>
<dbReference type="PANTHER" id="PTHR46383">
    <property type="entry name" value="ASPARTATE AMINOTRANSFERASE"/>
    <property type="match status" value="1"/>
</dbReference>
<dbReference type="GeneID" id="99674688"/>
<evidence type="ECO:0000259" key="6">
    <source>
        <dbReference type="Pfam" id="PF00155"/>
    </source>
</evidence>
<dbReference type="EMBL" id="OKQR01000004">
    <property type="protein sequence ID" value="SPD94534.1"/>
    <property type="molecule type" value="Genomic_DNA"/>
</dbReference>
<dbReference type="PANTHER" id="PTHR46383:SF1">
    <property type="entry name" value="ASPARTATE AMINOTRANSFERASE"/>
    <property type="match status" value="1"/>
</dbReference>
<dbReference type="KEGG" id="lsu:A6B45_07765"/>
<feature type="domain" description="Aminotransferase class I/classII large" evidence="6">
    <location>
        <begin position="89"/>
        <end position="432"/>
    </location>
</feature>
<protein>
    <submittedName>
        <fullName evidence="8">Aspartate aminotransferase</fullName>
        <ecNumber evidence="8">2.6.1.1</ecNumber>
    </submittedName>
</protein>
<comment type="similarity">
    <text evidence="2">Belongs to the class-I pyridoxal-phosphate-dependent aminotransferase family.</text>
</comment>
<keyword evidence="4 8" id="KW-0808">Transferase</keyword>
<dbReference type="CDD" id="cd00609">
    <property type="entry name" value="AAT_like"/>
    <property type="match status" value="1"/>
</dbReference>
<dbReference type="SUPFAM" id="SSF53383">
    <property type="entry name" value="PLP-dependent transferases"/>
    <property type="match status" value="1"/>
</dbReference>
<evidence type="ECO:0000313" key="7">
    <source>
        <dbReference type="EMBL" id="SPD94534.1"/>
    </source>
</evidence>
<name>A0A2N9K7D5_9LACO</name>
<dbReference type="EMBL" id="OKQU01000001">
    <property type="protein sequence ID" value="SPE06196.1"/>
    <property type="molecule type" value="Genomic_DNA"/>
</dbReference>